<sequence length="342" mass="36236">MSNNRDAHDLALITELHELAPTPTPRSLTLGRRTRLERSHHAHITQVERSTVMRTRRLAASFGPALTVAACVIAVASLAGLALTAPPPNNASPSLPVRADAAAVSALDALTVAASNVHTPAVADDQFVYVRSAVITNEGTLGGRLDVSRPHEREVWLSQSSRSSNSGLIREWGQDWPISSGYVVPAGPDRPTYQWIASLPADPDRILDELGSRQQVGSGQSVDQYTFERIGDVMSEGMVPPELAGALLQSLTKIAGVERVDRTQDAMGRPGFGIARTDERTGFVTELVFQPGSPSPLGTRWYAPGASSDSGSDVLFGATAVITRGVVDALGVRPDRPGSAPA</sequence>
<keyword evidence="1" id="KW-0472">Membrane</keyword>
<gene>
    <name evidence="2" type="ORF">EDD33_1854</name>
</gene>
<feature type="transmembrane region" description="Helical" evidence="1">
    <location>
        <begin position="58"/>
        <end position="83"/>
    </location>
</feature>
<dbReference type="RefSeq" id="WP_148077008.1">
    <property type="nucleotide sequence ID" value="NZ_RKHO01000001.1"/>
</dbReference>
<organism evidence="2 3">
    <name type="scientific">Nocardioides aurantiacus</name>
    <dbReference type="NCBI Taxonomy" id="86796"/>
    <lineage>
        <taxon>Bacteria</taxon>
        <taxon>Bacillati</taxon>
        <taxon>Actinomycetota</taxon>
        <taxon>Actinomycetes</taxon>
        <taxon>Propionibacteriales</taxon>
        <taxon>Nocardioidaceae</taxon>
        <taxon>Nocardioides</taxon>
    </lineage>
</organism>
<evidence type="ECO:0000313" key="3">
    <source>
        <dbReference type="Proteomes" id="UP000281738"/>
    </source>
</evidence>
<proteinExistence type="predicted"/>
<protein>
    <recommendedName>
        <fullName evidence="4">CU044_5270 family protein</fullName>
    </recommendedName>
</protein>
<evidence type="ECO:0000256" key="1">
    <source>
        <dbReference type="SAM" id="Phobius"/>
    </source>
</evidence>
<evidence type="ECO:0008006" key="4">
    <source>
        <dbReference type="Google" id="ProtNLM"/>
    </source>
</evidence>
<accession>A0A3N2CU50</accession>
<dbReference type="AlphaFoldDB" id="A0A3N2CU50"/>
<name>A0A3N2CU50_9ACTN</name>
<evidence type="ECO:0000313" key="2">
    <source>
        <dbReference type="EMBL" id="ROR90996.1"/>
    </source>
</evidence>
<dbReference type="EMBL" id="RKHO01000001">
    <property type="protein sequence ID" value="ROR90996.1"/>
    <property type="molecule type" value="Genomic_DNA"/>
</dbReference>
<dbReference type="NCBIfam" id="NF038083">
    <property type="entry name" value="CU044_5270_fam"/>
    <property type="match status" value="1"/>
</dbReference>
<keyword evidence="1" id="KW-1133">Transmembrane helix</keyword>
<comment type="caution">
    <text evidence="2">The sequence shown here is derived from an EMBL/GenBank/DDBJ whole genome shotgun (WGS) entry which is preliminary data.</text>
</comment>
<reference evidence="2 3" key="1">
    <citation type="submission" date="2018-11" db="EMBL/GenBank/DDBJ databases">
        <title>Sequencing the genomes of 1000 actinobacteria strains.</title>
        <authorList>
            <person name="Klenk H.-P."/>
        </authorList>
    </citation>
    <scope>NUCLEOTIDE SEQUENCE [LARGE SCALE GENOMIC DNA]</scope>
    <source>
        <strain evidence="2 3">DSM 12652</strain>
    </source>
</reference>
<keyword evidence="1" id="KW-0812">Transmembrane</keyword>
<keyword evidence="3" id="KW-1185">Reference proteome</keyword>
<dbReference type="OrthoDB" id="3387554at2"/>
<dbReference type="Proteomes" id="UP000281738">
    <property type="component" value="Unassembled WGS sequence"/>
</dbReference>
<dbReference type="InterPro" id="IPR047789">
    <property type="entry name" value="CU044_5270-like"/>
</dbReference>